<dbReference type="GO" id="GO:0032259">
    <property type="term" value="P:methylation"/>
    <property type="evidence" value="ECO:0007669"/>
    <property type="project" value="UniProtKB-KW"/>
</dbReference>
<dbReference type="PANTHER" id="PTHR43861:SF1">
    <property type="entry name" value="TRANS-ACONITATE 2-METHYLTRANSFERASE"/>
    <property type="match status" value="1"/>
</dbReference>
<dbReference type="EMBL" id="CAOQHR010000011">
    <property type="protein sequence ID" value="CAI6340799.1"/>
    <property type="molecule type" value="Genomic_DNA"/>
</dbReference>
<dbReference type="AlphaFoldDB" id="A0A9W4USR4"/>
<reference evidence="4" key="1">
    <citation type="submission" date="2023-01" db="EMBL/GenBank/DDBJ databases">
        <authorList>
            <person name="Van Ghelder C."/>
            <person name="Rancurel C."/>
        </authorList>
    </citation>
    <scope>NUCLEOTIDE SEQUENCE</scope>
    <source>
        <strain evidence="4">CNCM I-4278</strain>
    </source>
</reference>
<protein>
    <recommendedName>
        <fullName evidence="3">Methyltransferase domain-containing protein</fullName>
    </recommendedName>
</protein>
<dbReference type="Proteomes" id="UP001152607">
    <property type="component" value="Unassembled WGS sequence"/>
</dbReference>
<dbReference type="SUPFAM" id="SSF53335">
    <property type="entry name" value="S-adenosyl-L-methionine-dependent methyltransferases"/>
    <property type="match status" value="1"/>
</dbReference>
<dbReference type="PANTHER" id="PTHR43861">
    <property type="entry name" value="TRANS-ACONITATE 2-METHYLTRANSFERASE-RELATED"/>
    <property type="match status" value="1"/>
</dbReference>
<dbReference type="Pfam" id="PF13649">
    <property type="entry name" value="Methyltransf_25"/>
    <property type="match status" value="1"/>
</dbReference>
<proteinExistence type="predicted"/>
<gene>
    <name evidence="4" type="ORF">PDIGIT_LOCUS13984</name>
</gene>
<accession>A0A9W4USR4</accession>
<evidence type="ECO:0000259" key="3">
    <source>
        <dbReference type="Pfam" id="PF13649"/>
    </source>
</evidence>
<sequence>MAPTAIKPSDAGDFWSPKAYSTSAPFVATSSPTLVKLLQAHKSDKILDVGCGDGEFTSNFIDSAGFVLGVDASPQMISAAQDRFGSKKAEFSVVDCRYLDKESSIVNGSWDKVITNSALHWIMRDEDTRESTFPAIHSALKPHGRFYFEFGGHGHVSEAFTALMYMLVQHGYSMEEARKINRWFFPSKEWTQKALERAGFEVELIEVEYRPTKLTAAEDGGLAGWIKLLGAPMINAVPAEKRENAVKQVCEVLEPVVTKGEDGSQWLGYVRLRGIAKKI</sequence>
<keyword evidence="5" id="KW-1185">Reference proteome</keyword>
<keyword evidence="2" id="KW-0808">Transferase</keyword>
<dbReference type="InterPro" id="IPR029063">
    <property type="entry name" value="SAM-dependent_MTases_sf"/>
</dbReference>
<comment type="caution">
    <text evidence="4">The sequence shown here is derived from an EMBL/GenBank/DDBJ whole genome shotgun (WGS) entry which is preliminary data.</text>
</comment>
<feature type="domain" description="Methyltransferase" evidence="3">
    <location>
        <begin position="46"/>
        <end position="144"/>
    </location>
</feature>
<dbReference type="OrthoDB" id="6329284at2759"/>
<evidence type="ECO:0000313" key="5">
    <source>
        <dbReference type="Proteomes" id="UP001152607"/>
    </source>
</evidence>
<evidence type="ECO:0000256" key="2">
    <source>
        <dbReference type="ARBA" id="ARBA00022679"/>
    </source>
</evidence>
<keyword evidence="1" id="KW-0489">Methyltransferase</keyword>
<evidence type="ECO:0000313" key="4">
    <source>
        <dbReference type="EMBL" id="CAI6340799.1"/>
    </source>
</evidence>
<organism evidence="4 5">
    <name type="scientific">Periconia digitata</name>
    <dbReference type="NCBI Taxonomy" id="1303443"/>
    <lineage>
        <taxon>Eukaryota</taxon>
        <taxon>Fungi</taxon>
        <taxon>Dikarya</taxon>
        <taxon>Ascomycota</taxon>
        <taxon>Pezizomycotina</taxon>
        <taxon>Dothideomycetes</taxon>
        <taxon>Pleosporomycetidae</taxon>
        <taxon>Pleosporales</taxon>
        <taxon>Massarineae</taxon>
        <taxon>Periconiaceae</taxon>
        <taxon>Periconia</taxon>
    </lineage>
</organism>
<dbReference type="CDD" id="cd02440">
    <property type="entry name" value="AdoMet_MTases"/>
    <property type="match status" value="1"/>
</dbReference>
<evidence type="ECO:0000256" key="1">
    <source>
        <dbReference type="ARBA" id="ARBA00022603"/>
    </source>
</evidence>
<dbReference type="Gene3D" id="3.40.50.150">
    <property type="entry name" value="Vaccinia Virus protein VP39"/>
    <property type="match status" value="1"/>
</dbReference>
<dbReference type="InterPro" id="IPR041698">
    <property type="entry name" value="Methyltransf_25"/>
</dbReference>
<name>A0A9W4USR4_9PLEO</name>
<dbReference type="GO" id="GO:0008168">
    <property type="term" value="F:methyltransferase activity"/>
    <property type="evidence" value="ECO:0007669"/>
    <property type="project" value="UniProtKB-KW"/>
</dbReference>